<reference evidence="3 4" key="1">
    <citation type="submission" date="2021-05" db="EMBL/GenBank/DDBJ databases">
        <title>Culturable bacteria isolated from Daya Bay.</title>
        <authorList>
            <person name="Zheng W."/>
            <person name="Yu S."/>
            <person name="Huang Y."/>
        </authorList>
    </citation>
    <scope>NUCLEOTIDE SEQUENCE [LARGE SCALE GENOMIC DNA]</scope>
    <source>
        <strain evidence="3 4">DP4N28-5</strain>
    </source>
</reference>
<accession>A0ABS6SX21</accession>
<evidence type="ECO:0000256" key="1">
    <source>
        <dbReference type="SAM" id="MobiDB-lite"/>
    </source>
</evidence>
<dbReference type="InterPro" id="IPR001967">
    <property type="entry name" value="Peptidase_S11_N"/>
</dbReference>
<keyword evidence="4" id="KW-1185">Reference proteome</keyword>
<evidence type="ECO:0000313" key="4">
    <source>
        <dbReference type="Proteomes" id="UP000756530"/>
    </source>
</evidence>
<gene>
    <name evidence="3" type="ORF">KJP28_01150</name>
</gene>
<feature type="region of interest" description="Disordered" evidence="1">
    <location>
        <begin position="332"/>
        <end position="363"/>
    </location>
</feature>
<dbReference type="PANTHER" id="PTHR21581">
    <property type="entry name" value="D-ALANYL-D-ALANINE CARBOXYPEPTIDASE"/>
    <property type="match status" value="1"/>
</dbReference>
<feature type="domain" description="Peptidase S11 D-alanyl-D-alanine carboxypeptidase A N-terminal" evidence="2">
    <location>
        <begin position="6"/>
        <end position="224"/>
    </location>
</feature>
<evidence type="ECO:0000313" key="3">
    <source>
        <dbReference type="EMBL" id="MBV7377514.1"/>
    </source>
</evidence>
<comment type="caution">
    <text evidence="3">The sequence shown here is derived from an EMBL/GenBank/DDBJ whole genome shotgun (WGS) entry which is preliminary data.</text>
</comment>
<dbReference type="Proteomes" id="UP000756530">
    <property type="component" value="Unassembled WGS sequence"/>
</dbReference>
<keyword evidence="3" id="KW-0378">Hydrolase</keyword>
<protein>
    <submittedName>
        <fullName evidence="3">D-alanyl-D-alanine carboxypeptidase</fullName>
    </submittedName>
</protein>
<dbReference type="GO" id="GO:0004180">
    <property type="term" value="F:carboxypeptidase activity"/>
    <property type="evidence" value="ECO:0007669"/>
    <property type="project" value="UniProtKB-KW"/>
</dbReference>
<keyword evidence="3" id="KW-0121">Carboxypeptidase</keyword>
<organism evidence="3 4">
    <name type="scientific">Maritimibacter dapengensis</name>
    <dbReference type="NCBI Taxonomy" id="2836868"/>
    <lineage>
        <taxon>Bacteria</taxon>
        <taxon>Pseudomonadati</taxon>
        <taxon>Pseudomonadota</taxon>
        <taxon>Alphaproteobacteria</taxon>
        <taxon>Rhodobacterales</taxon>
        <taxon>Roseobacteraceae</taxon>
        <taxon>Maritimibacter</taxon>
    </lineage>
</organism>
<keyword evidence="3" id="KW-0645">Protease</keyword>
<feature type="compositionally biased region" description="Low complexity" evidence="1">
    <location>
        <begin position="332"/>
        <end position="347"/>
    </location>
</feature>
<feature type="region of interest" description="Disordered" evidence="1">
    <location>
        <begin position="375"/>
        <end position="395"/>
    </location>
</feature>
<dbReference type="EMBL" id="JAHUZE010000001">
    <property type="protein sequence ID" value="MBV7377514.1"/>
    <property type="molecule type" value="Genomic_DNA"/>
</dbReference>
<evidence type="ECO:0000259" key="2">
    <source>
        <dbReference type="Pfam" id="PF00768"/>
    </source>
</evidence>
<name>A0ABS6SX21_9RHOB</name>
<sequence>MAAPYAAMVIDARSGEVIHSRNADTQLHPASLTKMMTLYIVFEAVKNGEIDLDSLVTISRKAASEPPSKIGFREGSQVRLRYLIRAAAVKSANDAATALGEAISGSEAAFARRMNRTAKALGMSRTHFKNMHGLTEAGHMSTARDMTTLGRHLFFDHPEYYNLFSRQSTEVGGKTVPNTNRRFLASYQGADGIKTGYTRAAGFNLVASAHRGNKRIITTVFGGQSTAARNAKVAELMNMGFKSVPERVAVRRPTPPPYLGNSGIGAGAPALVANGPDVLDEGGVGKTIRIVVAPTKSIHPKPRPKPEPILTAQMAAEVDEAVDAVLAEVAEAAAAETETETASTETTNEPAVVAEGSADPSAEVETIQVAEAGELPAPEPPAASAQSEQASVESGNAQVIAASMAAPKAAPPPPERPDGVILASVERAPEPAAGEPQVVTRMSTSGGRHWGINVGTYGSHYEAHRVLLKTALAELSTLGEALRKVSKSRQGFNANFVGMTKEGAELACRRLSARSSSCAVIEAGQG</sequence>
<dbReference type="Pfam" id="PF00768">
    <property type="entry name" value="Peptidase_S11"/>
    <property type="match status" value="1"/>
</dbReference>
<dbReference type="PANTHER" id="PTHR21581:SF6">
    <property type="entry name" value="TRAFFICKING PROTEIN PARTICLE COMPLEX SUBUNIT 12"/>
    <property type="match status" value="1"/>
</dbReference>
<proteinExistence type="predicted"/>